<dbReference type="EMBL" id="QEKH01000027">
    <property type="protein sequence ID" value="PVY38256.1"/>
    <property type="molecule type" value="Genomic_DNA"/>
</dbReference>
<reference evidence="1 2" key="1">
    <citation type="submission" date="2018-04" db="EMBL/GenBank/DDBJ databases">
        <title>Genomic Encyclopedia of Type Strains, Phase IV (KMG-IV): sequencing the most valuable type-strain genomes for metagenomic binning, comparative biology and taxonomic classification.</title>
        <authorList>
            <person name="Goeker M."/>
        </authorList>
    </citation>
    <scope>NUCLEOTIDE SEQUENCE [LARGE SCALE GENOMIC DNA]</scope>
    <source>
        <strain evidence="1 2">DSM 14823</strain>
    </source>
</reference>
<accession>A0A2U1APC6</accession>
<dbReference type="Proteomes" id="UP000245959">
    <property type="component" value="Unassembled WGS sequence"/>
</dbReference>
<evidence type="ECO:0000313" key="1">
    <source>
        <dbReference type="EMBL" id="PVY38256.1"/>
    </source>
</evidence>
<protein>
    <submittedName>
        <fullName evidence="1">Uncharacterized protein DUF5109</fullName>
    </submittedName>
</protein>
<comment type="caution">
    <text evidence="1">The sequence shown here is derived from an EMBL/GenBank/DDBJ whole genome shotgun (WGS) entry which is preliminary data.</text>
</comment>
<gene>
    <name evidence="1" type="ORF">C8D82_12718</name>
</gene>
<keyword evidence="2" id="KW-1185">Reference proteome</keyword>
<organism evidence="1 2">
    <name type="scientific">Victivallis vadensis</name>
    <dbReference type="NCBI Taxonomy" id="172901"/>
    <lineage>
        <taxon>Bacteria</taxon>
        <taxon>Pseudomonadati</taxon>
        <taxon>Lentisphaerota</taxon>
        <taxon>Lentisphaeria</taxon>
        <taxon>Victivallales</taxon>
        <taxon>Victivallaceae</taxon>
        <taxon>Victivallis</taxon>
    </lineage>
</organism>
<sequence>MPWRFPPIKWEKFLWKLESAAAAGITEGITFEFSHFMSPNSMYPSAAALYRRYREYCGLQ</sequence>
<evidence type="ECO:0000313" key="2">
    <source>
        <dbReference type="Proteomes" id="UP000245959"/>
    </source>
</evidence>
<dbReference type="Gene3D" id="3.20.20.80">
    <property type="entry name" value="Glycosidases"/>
    <property type="match status" value="1"/>
</dbReference>
<dbReference type="AlphaFoldDB" id="A0A2U1APC6"/>
<proteinExistence type="predicted"/>
<name>A0A2U1APC6_9BACT</name>